<protein>
    <submittedName>
        <fullName evidence="4">Secretion protein HlyD family protein</fullName>
    </submittedName>
</protein>
<proteinExistence type="predicted"/>
<keyword evidence="5" id="KW-1185">Reference proteome</keyword>
<dbReference type="RefSeq" id="WP_011642446.1">
    <property type="nucleotide sequence ID" value="NC_008347.1"/>
</dbReference>
<dbReference type="OrthoDB" id="9809385at2"/>
<dbReference type="InterPro" id="IPR059052">
    <property type="entry name" value="HH_YbhG-like"/>
</dbReference>
<dbReference type="Gene3D" id="1.10.287.470">
    <property type="entry name" value="Helix hairpin bin"/>
    <property type="match status" value="1"/>
</dbReference>
<dbReference type="GO" id="GO:0005886">
    <property type="term" value="C:plasma membrane"/>
    <property type="evidence" value="ECO:0007669"/>
    <property type="project" value="TreeGrafter"/>
</dbReference>
<keyword evidence="2" id="KW-0732">Signal</keyword>
<dbReference type="Pfam" id="PF25881">
    <property type="entry name" value="HH_YBHG"/>
    <property type="match status" value="1"/>
</dbReference>
<dbReference type="eggNOG" id="COG0845">
    <property type="taxonomic scope" value="Bacteria"/>
</dbReference>
<keyword evidence="1" id="KW-0175">Coiled coil</keyword>
<dbReference type="EMBL" id="CP000449">
    <property type="protein sequence ID" value="ABI64799.1"/>
    <property type="molecule type" value="Genomic_DNA"/>
</dbReference>
<organism evidence="4 5">
    <name type="scientific">Maricaulis maris (strain MCS10)</name>
    <name type="common">Caulobacter maris</name>
    <dbReference type="NCBI Taxonomy" id="394221"/>
    <lineage>
        <taxon>Bacteria</taxon>
        <taxon>Pseudomonadati</taxon>
        <taxon>Pseudomonadota</taxon>
        <taxon>Alphaproteobacteria</taxon>
        <taxon>Maricaulales</taxon>
        <taxon>Maricaulaceae</taxon>
        <taxon>Maricaulis</taxon>
    </lineage>
</organism>
<evidence type="ECO:0000256" key="2">
    <source>
        <dbReference type="SAM" id="SignalP"/>
    </source>
</evidence>
<accession>Q0ASD8</accession>
<dbReference type="AlphaFoldDB" id="Q0ASD8"/>
<dbReference type="PANTHER" id="PTHR30438">
    <property type="entry name" value="36 KDA ANTIGEN-RELATED"/>
    <property type="match status" value="1"/>
</dbReference>
<dbReference type="PANTHER" id="PTHR30438:SF2">
    <property type="entry name" value="MEMBRANE PROTEIN"/>
    <property type="match status" value="1"/>
</dbReference>
<dbReference type="HOGENOM" id="CLU_018816_6_5_5"/>
<reference evidence="4 5" key="1">
    <citation type="submission" date="2006-08" db="EMBL/GenBank/DDBJ databases">
        <title>Complete sequence of Maricaulis maris MCS10.</title>
        <authorList>
            <consortium name="US DOE Joint Genome Institute"/>
            <person name="Copeland A."/>
            <person name="Lucas S."/>
            <person name="Lapidus A."/>
            <person name="Barry K."/>
            <person name="Detter J.C."/>
            <person name="Glavina del Rio T."/>
            <person name="Hammon N."/>
            <person name="Israni S."/>
            <person name="Dalin E."/>
            <person name="Tice H."/>
            <person name="Pitluck S."/>
            <person name="Saunders E."/>
            <person name="Brettin T."/>
            <person name="Bruce D."/>
            <person name="Han C."/>
            <person name="Tapia R."/>
            <person name="Gilna P."/>
            <person name="Schmutz J."/>
            <person name="Larimer F."/>
            <person name="Land M."/>
            <person name="Hauser L."/>
            <person name="Kyrpides N."/>
            <person name="Mikhailova N."/>
            <person name="Viollier P."/>
            <person name="Stephens C."/>
            <person name="Richardson P."/>
        </authorList>
    </citation>
    <scope>NUCLEOTIDE SEQUENCE [LARGE SCALE GENOMIC DNA]</scope>
    <source>
        <strain evidence="4 5">MCS10</strain>
    </source>
</reference>
<dbReference type="Proteomes" id="UP000001964">
    <property type="component" value="Chromosome"/>
</dbReference>
<feature type="domain" description="YbhG-like alpha-helical hairpin" evidence="3">
    <location>
        <begin position="70"/>
        <end position="187"/>
    </location>
</feature>
<dbReference type="PROSITE" id="PS51257">
    <property type="entry name" value="PROKAR_LIPOPROTEIN"/>
    <property type="match status" value="1"/>
</dbReference>
<evidence type="ECO:0000313" key="5">
    <source>
        <dbReference type="Proteomes" id="UP000001964"/>
    </source>
</evidence>
<feature type="signal peptide" evidence="2">
    <location>
        <begin position="1"/>
        <end position="19"/>
    </location>
</feature>
<evidence type="ECO:0000256" key="1">
    <source>
        <dbReference type="SAM" id="Coils"/>
    </source>
</evidence>
<name>Q0ASD8_MARMM</name>
<gene>
    <name evidence="4" type="ordered locus">Mmar10_0506</name>
</gene>
<dbReference type="Gene3D" id="2.40.50.100">
    <property type="match status" value="1"/>
</dbReference>
<dbReference type="STRING" id="394221.Mmar10_0506"/>
<feature type="chain" id="PRO_5004168370" evidence="2">
    <location>
        <begin position="20"/>
        <end position="317"/>
    </location>
</feature>
<evidence type="ECO:0000259" key="3">
    <source>
        <dbReference type="Pfam" id="PF25881"/>
    </source>
</evidence>
<evidence type="ECO:0000313" key="4">
    <source>
        <dbReference type="EMBL" id="ABI64799.1"/>
    </source>
</evidence>
<dbReference type="KEGG" id="mmr:Mmar10_0506"/>
<sequence precursor="true">MITRSALIALLPLAQLALAGCSAPEDSGLVGYAEGDFIRIAPDQPGRITAAAAAEGEHVVAGSLLIRQDDTAERAALAAIEARIDAATARYDDALAGARDPEIAAARDLLRQALATQAEADQARDRNQALFADGHISQARLDTAIAAARAADARVDEMRQRLNIVQLPARSDQLRALQAEIAAAEAEREGAVYRLTLRTVTAPADARIHRQLRFAGEQAGPTAPVYELLPDGAVHAVLFIPETELAGLPVGTRLAVECDACGAGLMATIATIDDAAEFTPPILYSDSSRARLVFRAEARFDDTPPPPGTPLFFEPRP</sequence>
<feature type="coiled-coil region" evidence="1">
    <location>
        <begin position="167"/>
        <end position="194"/>
    </location>
</feature>